<evidence type="ECO:0000313" key="5">
    <source>
        <dbReference type="Proteomes" id="UP000023482"/>
    </source>
</evidence>
<evidence type="ECO:0000256" key="1">
    <source>
        <dbReference type="SAM" id="Coils"/>
    </source>
</evidence>
<comment type="caution">
    <text evidence="4">The sequence shown here is derived from an EMBL/GenBank/DDBJ whole genome shotgun (WGS) entry which is preliminary data.</text>
</comment>
<gene>
    <name evidence="4" type="ORF">HMPREF0636_1321</name>
</gene>
<dbReference type="OrthoDB" id="1014852at2"/>
<feature type="region of interest" description="Disordered" evidence="2">
    <location>
        <begin position="314"/>
        <end position="394"/>
    </location>
</feature>
<reference evidence="4 5" key="1">
    <citation type="submission" date="2014-01" db="EMBL/GenBank/DDBJ databases">
        <authorList>
            <person name="Durkin A.S."/>
            <person name="McCorrison J."/>
            <person name="Torralba M."/>
            <person name="Gillis M."/>
            <person name="Haft D.H."/>
            <person name="Methe B."/>
            <person name="Sutton G."/>
            <person name="Nelson K.E."/>
        </authorList>
    </citation>
    <scope>NUCLEOTIDE SEQUENCE [LARGE SCALE GENOMIC DNA]</scope>
    <source>
        <strain evidence="4 5">ATCC 51270</strain>
    </source>
</reference>
<evidence type="ECO:0000256" key="2">
    <source>
        <dbReference type="SAM" id="MobiDB-lite"/>
    </source>
</evidence>
<protein>
    <submittedName>
        <fullName evidence="4">Uncharacterized protein</fullName>
    </submittedName>
</protein>
<dbReference type="RefSeq" id="WP_044168192.1">
    <property type="nucleotide sequence ID" value="NZ_JDFF01000009.1"/>
</dbReference>
<proteinExistence type="predicted"/>
<accession>Z4WU37</accession>
<name>Z4WU37_9PORP</name>
<feature type="compositionally biased region" description="Basic and acidic residues" evidence="2">
    <location>
        <begin position="335"/>
        <end position="353"/>
    </location>
</feature>
<keyword evidence="1" id="KW-0175">Coiled coil</keyword>
<keyword evidence="3" id="KW-0732">Signal</keyword>
<feature type="chain" id="PRO_5004989289" evidence="3">
    <location>
        <begin position="23"/>
        <end position="394"/>
    </location>
</feature>
<dbReference type="AlphaFoldDB" id="Z4WU37"/>
<sequence>MNAVKMLLLLGAGFLWVPVVHAQKDDKYLDDAYYRRSDIQKIDQEARRKAELRAAAARAEREAWEKEQAELLARYKRRKADREIDAYNGRLGENDTIMLTEAELADLLASQRSRQKGDEPRVYGPYSSRLSRFYGNGTTVIDGARRVYIDADPWYNDFDYYRSGADIYVNIGSYSPYWGNSWGWGARVGWGSWYDYPYSWYDSYYYPSYWRGSYWGYPRYYGGYYGGYYDPYYYYSGYYNGYYGGYYNGYYGGYYDYYSPYYYGYATGAATRAYNEHYYNNPYSHGARSHTGRSSYSGSWGGYSAYSQVRDRGEINPPRAWDGTYSTSPSQRARGLYDNDYQRRNSDYQRRSEPQQQTQRTYESYPARSYDRNDSQAGQSQNSGGGSSTPSRRR</sequence>
<feature type="coiled-coil region" evidence="1">
    <location>
        <begin position="42"/>
        <end position="74"/>
    </location>
</feature>
<dbReference type="PATRIC" id="fig|887901.3.peg.441"/>
<dbReference type="Proteomes" id="UP000023482">
    <property type="component" value="Unassembled WGS sequence"/>
</dbReference>
<organism evidence="4 5">
    <name type="scientific">Porphyromonas catoniae ATCC 51270</name>
    <dbReference type="NCBI Taxonomy" id="887901"/>
    <lineage>
        <taxon>Bacteria</taxon>
        <taxon>Pseudomonadati</taxon>
        <taxon>Bacteroidota</taxon>
        <taxon>Bacteroidia</taxon>
        <taxon>Bacteroidales</taxon>
        <taxon>Porphyromonadaceae</taxon>
        <taxon>Porphyromonas</taxon>
    </lineage>
</organism>
<keyword evidence="5" id="KW-1185">Reference proteome</keyword>
<dbReference type="EMBL" id="JDFF01000009">
    <property type="protein sequence ID" value="EWC93041.1"/>
    <property type="molecule type" value="Genomic_DNA"/>
</dbReference>
<feature type="signal peptide" evidence="3">
    <location>
        <begin position="1"/>
        <end position="22"/>
    </location>
</feature>
<evidence type="ECO:0000313" key="4">
    <source>
        <dbReference type="EMBL" id="EWC93041.1"/>
    </source>
</evidence>
<evidence type="ECO:0000256" key="3">
    <source>
        <dbReference type="SAM" id="SignalP"/>
    </source>
</evidence>